<reference evidence="2 3" key="1">
    <citation type="submission" date="2024-11" db="EMBL/GenBank/DDBJ databases">
        <title>Chromosome-level genome assembly of the freshwater bivalve Anodonta woodiana.</title>
        <authorList>
            <person name="Chen X."/>
        </authorList>
    </citation>
    <scope>NUCLEOTIDE SEQUENCE [LARGE SCALE GENOMIC DNA]</scope>
    <source>
        <strain evidence="2">MN2024</strain>
        <tissue evidence="2">Gills</tissue>
    </source>
</reference>
<sequence>MNKPLWTLAMLSCEMTDPRVNSNTEAKKIVTMVKTKPKPGQDVEKEANKIPDVVKGIIAISAKRPEMNDPTGFRTESDDEDLDFGDWEPPKEEEQEKARREK</sequence>
<protein>
    <submittedName>
        <fullName evidence="2">Uncharacterized protein</fullName>
    </submittedName>
</protein>
<feature type="compositionally biased region" description="Basic and acidic residues" evidence="1">
    <location>
        <begin position="88"/>
        <end position="102"/>
    </location>
</feature>
<proteinExistence type="predicted"/>
<feature type="compositionally biased region" description="Acidic residues" evidence="1">
    <location>
        <begin position="77"/>
        <end position="87"/>
    </location>
</feature>
<evidence type="ECO:0000313" key="3">
    <source>
        <dbReference type="Proteomes" id="UP001634394"/>
    </source>
</evidence>
<dbReference type="Proteomes" id="UP001634394">
    <property type="component" value="Unassembled WGS sequence"/>
</dbReference>
<comment type="caution">
    <text evidence="2">The sequence shown here is derived from an EMBL/GenBank/DDBJ whole genome shotgun (WGS) entry which is preliminary data.</text>
</comment>
<evidence type="ECO:0000313" key="2">
    <source>
        <dbReference type="EMBL" id="KAL3846397.1"/>
    </source>
</evidence>
<organism evidence="2 3">
    <name type="scientific">Sinanodonta woodiana</name>
    <name type="common">Chinese pond mussel</name>
    <name type="synonym">Anodonta woodiana</name>
    <dbReference type="NCBI Taxonomy" id="1069815"/>
    <lineage>
        <taxon>Eukaryota</taxon>
        <taxon>Metazoa</taxon>
        <taxon>Spiralia</taxon>
        <taxon>Lophotrochozoa</taxon>
        <taxon>Mollusca</taxon>
        <taxon>Bivalvia</taxon>
        <taxon>Autobranchia</taxon>
        <taxon>Heteroconchia</taxon>
        <taxon>Palaeoheterodonta</taxon>
        <taxon>Unionida</taxon>
        <taxon>Unionoidea</taxon>
        <taxon>Unionidae</taxon>
        <taxon>Unioninae</taxon>
        <taxon>Sinanodonta</taxon>
    </lineage>
</organism>
<evidence type="ECO:0000256" key="1">
    <source>
        <dbReference type="SAM" id="MobiDB-lite"/>
    </source>
</evidence>
<dbReference type="AlphaFoldDB" id="A0ABD3UDP5"/>
<keyword evidence="3" id="KW-1185">Reference proteome</keyword>
<accession>A0ABD3UDP5</accession>
<name>A0ABD3UDP5_SINWO</name>
<dbReference type="EMBL" id="JBJQND010000016">
    <property type="protein sequence ID" value="KAL3846397.1"/>
    <property type="molecule type" value="Genomic_DNA"/>
</dbReference>
<gene>
    <name evidence="2" type="ORF">ACJMK2_017393</name>
</gene>
<feature type="region of interest" description="Disordered" evidence="1">
    <location>
        <begin position="63"/>
        <end position="102"/>
    </location>
</feature>